<comment type="caution">
    <text evidence="2">The sequence shown here is derived from an EMBL/GenBank/DDBJ whole genome shotgun (WGS) entry which is preliminary data.</text>
</comment>
<evidence type="ECO:0000313" key="3">
    <source>
        <dbReference type="Proteomes" id="UP000641514"/>
    </source>
</evidence>
<dbReference type="InterPro" id="IPR048469">
    <property type="entry name" value="YchJ-like_M"/>
</dbReference>
<dbReference type="InterPro" id="IPR032710">
    <property type="entry name" value="NTF2-like_dom_sf"/>
</dbReference>
<proteinExistence type="predicted"/>
<reference evidence="2" key="1">
    <citation type="journal article" date="2014" name="Int. J. Syst. Evol. Microbiol.">
        <title>Complete genome sequence of Corynebacterium casei LMG S-19264T (=DSM 44701T), isolated from a smear-ripened cheese.</title>
        <authorList>
            <consortium name="US DOE Joint Genome Institute (JGI-PGF)"/>
            <person name="Walter F."/>
            <person name="Albersmeier A."/>
            <person name="Kalinowski J."/>
            <person name="Ruckert C."/>
        </authorList>
    </citation>
    <scope>NUCLEOTIDE SEQUENCE</scope>
    <source>
        <strain evidence="2">CGMCC 1.15478</strain>
    </source>
</reference>
<evidence type="ECO:0000313" key="2">
    <source>
        <dbReference type="EMBL" id="GGC73506.1"/>
    </source>
</evidence>
<dbReference type="Pfam" id="PF17775">
    <property type="entry name" value="YchJ_M-like"/>
    <property type="match status" value="1"/>
</dbReference>
<evidence type="ECO:0000259" key="1">
    <source>
        <dbReference type="Pfam" id="PF17775"/>
    </source>
</evidence>
<keyword evidence="3" id="KW-1185">Reference proteome</keyword>
<dbReference type="AlphaFoldDB" id="A0A916UIE0"/>
<accession>A0A916UIE0</accession>
<dbReference type="Proteomes" id="UP000641514">
    <property type="component" value="Unassembled WGS sequence"/>
</dbReference>
<dbReference type="Gene3D" id="3.10.450.50">
    <property type="match status" value="1"/>
</dbReference>
<organism evidence="2 3">
    <name type="scientific">Hoyosella rhizosphaerae</name>
    <dbReference type="NCBI Taxonomy" id="1755582"/>
    <lineage>
        <taxon>Bacteria</taxon>
        <taxon>Bacillati</taxon>
        <taxon>Actinomycetota</taxon>
        <taxon>Actinomycetes</taxon>
        <taxon>Mycobacteriales</taxon>
        <taxon>Hoyosellaceae</taxon>
        <taxon>Hoyosella</taxon>
    </lineage>
</organism>
<gene>
    <name evidence="2" type="ORF">GCM10011410_28310</name>
</gene>
<sequence length="108" mass="12304">MLRGDAKAPSAVALMRSRFTAFFLDDVPYLERTWHPTTRPPALGLDPNQQWTHLEILGTHKGGPLDSDGSVEFRAHYRYGKQRGSLHENSRFVKEHGRWLYVDGVIGD</sequence>
<dbReference type="EMBL" id="BMJH01000003">
    <property type="protein sequence ID" value="GGC73506.1"/>
    <property type="molecule type" value="Genomic_DNA"/>
</dbReference>
<protein>
    <submittedName>
        <fullName evidence="2">UPF0225 protein</fullName>
    </submittedName>
</protein>
<dbReference type="SUPFAM" id="SSF54427">
    <property type="entry name" value="NTF2-like"/>
    <property type="match status" value="1"/>
</dbReference>
<reference evidence="2" key="2">
    <citation type="submission" date="2020-09" db="EMBL/GenBank/DDBJ databases">
        <authorList>
            <person name="Sun Q."/>
            <person name="Zhou Y."/>
        </authorList>
    </citation>
    <scope>NUCLEOTIDE SEQUENCE</scope>
    <source>
        <strain evidence="2">CGMCC 1.15478</strain>
    </source>
</reference>
<feature type="domain" description="YchJ-like middle NTF2-like" evidence="1">
    <location>
        <begin position="11"/>
        <end position="104"/>
    </location>
</feature>
<name>A0A916UIE0_9ACTN</name>